<evidence type="ECO:0000256" key="6">
    <source>
        <dbReference type="SAM" id="Phobius"/>
    </source>
</evidence>
<comment type="subcellular location">
    <subcellularLocation>
        <location evidence="1">Endoplasmic reticulum membrane</location>
        <topology evidence="1">Multi-pass membrane protein</topology>
    </subcellularLocation>
</comment>
<dbReference type="InterPro" id="IPR024512">
    <property type="entry name" value="Ser_palmitoyltrfase_ssu-like"/>
</dbReference>
<dbReference type="EMBL" id="KB468124">
    <property type="protein sequence ID" value="PCH42008.1"/>
    <property type="molecule type" value="Genomic_DNA"/>
</dbReference>
<accession>A0A2H3JVZ4</accession>
<sequence length="129" mass="14649">MSCAEWKREPTAYDVFFGLALPYKPPRNALAAFAWRRRVWLETTFALSMMQPWEKVLVACFVSLLLGSLVTGMYLYLPHHLSYIHGRAMYYLLGYDAGVSSAWKWSASWMTSGNVSSWAGGVINLNDDL</sequence>
<proteinExistence type="predicted"/>
<dbReference type="Proteomes" id="UP000218811">
    <property type="component" value="Unassembled WGS sequence"/>
</dbReference>
<keyword evidence="3" id="KW-0256">Endoplasmic reticulum</keyword>
<reference evidence="7 8" key="1">
    <citation type="journal article" date="2012" name="Science">
        <title>The Paleozoic origin of enzymatic lignin decomposition reconstructed from 31 fungal genomes.</title>
        <authorList>
            <person name="Floudas D."/>
            <person name="Binder M."/>
            <person name="Riley R."/>
            <person name="Barry K."/>
            <person name="Blanchette R.A."/>
            <person name="Henrissat B."/>
            <person name="Martinez A.T."/>
            <person name="Otillar R."/>
            <person name="Spatafora J.W."/>
            <person name="Yadav J.S."/>
            <person name="Aerts A."/>
            <person name="Benoit I."/>
            <person name="Boyd A."/>
            <person name="Carlson A."/>
            <person name="Copeland A."/>
            <person name="Coutinho P.M."/>
            <person name="de Vries R.P."/>
            <person name="Ferreira P."/>
            <person name="Findley K."/>
            <person name="Foster B."/>
            <person name="Gaskell J."/>
            <person name="Glotzer D."/>
            <person name="Gorecki P."/>
            <person name="Heitman J."/>
            <person name="Hesse C."/>
            <person name="Hori C."/>
            <person name="Igarashi K."/>
            <person name="Jurgens J.A."/>
            <person name="Kallen N."/>
            <person name="Kersten P."/>
            <person name="Kohler A."/>
            <person name="Kuees U."/>
            <person name="Kumar T.K.A."/>
            <person name="Kuo A."/>
            <person name="LaButti K."/>
            <person name="Larrondo L.F."/>
            <person name="Lindquist E."/>
            <person name="Ling A."/>
            <person name="Lombard V."/>
            <person name="Lucas S."/>
            <person name="Lundell T."/>
            <person name="Martin R."/>
            <person name="McLaughlin D.J."/>
            <person name="Morgenstern I."/>
            <person name="Morin E."/>
            <person name="Murat C."/>
            <person name="Nagy L.G."/>
            <person name="Nolan M."/>
            <person name="Ohm R.A."/>
            <person name="Patyshakuliyeva A."/>
            <person name="Rokas A."/>
            <person name="Ruiz-Duenas F.J."/>
            <person name="Sabat G."/>
            <person name="Salamov A."/>
            <person name="Samejima M."/>
            <person name="Schmutz J."/>
            <person name="Slot J.C."/>
            <person name="St John F."/>
            <person name="Stenlid J."/>
            <person name="Sun H."/>
            <person name="Sun S."/>
            <person name="Syed K."/>
            <person name="Tsang A."/>
            <person name="Wiebenga A."/>
            <person name="Young D."/>
            <person name="Pisabarro A."/>
            <person name="Eastwood D.C."/>
            <person name="Martin F."/>
            <person name="Cullen D."/>
            <person name="Grigoriev I.V."/>
            <person name="Hibbett D.S."/>
        </authorList>
    </citation>
    <scope>NUCLEOTIDE SEQUENCE [LARGE SCALE GENOMIC DNA]</scope>
    <source>
        <strain evidence="7 8">MD-104</strain>
    </source>
</reference>
<evidence type="ECO:0000256" key="1">
    <source>
        <dbReference type="ARBA" id="ARBA00004477"/>
    </source>
</evidence>
<evidence type="ECO:0000256" key="4">
    <source>
        <dbReference type="ARBA" id="ARBA00022989"/>
    </source>
</evidence>
<protein>
    <submittedName>
        <fullName evidence="7">Uncharacterized protein</fullName>
    </submittedName>
</protein>
<evidence type="ECO:0000256" key="3">
    <source>
        <dbReference type="ARBA" id="ARBA00022824"/>
    </source>
</evidence>
<keyword evidence="4 6" id="KW-1133">Transmembrane helix</keyword>
<keyword evidence="2 6" id="KW-0812">Transmembrane</keyword>
<name>A0A2H3JVZ4_WOLCO</name>
<evidence type="ECO:0000256" key="2">
    <source>
        <dbReference type="ARBA" id="ARBA00022692"/>
    </source>
</evidence>
<organism evidence="7 8">
    <name type="scientific">Wolfiporia cocos (strain MD-104)</name>
    <name type="common">Brown rot fungus</name>
    <dbReference type="NCBI Taxonomy" id="742152"/>
    <lineage>
        <taxon>Eukaryota</taxon>
        <taxon>Fungi</taxon>
        <taxon>Dikarya</taxon>
        <taxon>Basidiomycota</taxon>
        <taxon>Agaricomycotina</taxon>
        <taxon>Agaricomycetes</taxon>
        <taxon>Polyporales</taxon>
        <taxon>Phaeolaceae</taxon>
        <taxon>Wolfiporia</taxon>
    </lineage>
</organism>
<gene>
    <name evidence="7" type="ORF">WOLCODRAFT_73456</name>
</gene>
<keyword evidence="5 6" id="KW-0472">Membrane</keyword>
<evidence type="ECO:0000313" key="7">
    <source>
        <dbReference type="EMBL" id="PCH42008.1"/>
    </source>
</evidence>
<dbReference type="OrthoDB" id="202672at2759"/>
<dbReference type="OMA" id="YHEWKRE"/>
<evidence type="ECO:0000256" key="5">
    <source>
        <dbReference type="ARBA" id="ARBA00023136"/>
    </source>
</evidence>
<dbReference type="STRING" id="742152.A0A2H3JVZ4"/>
<keyword evidence="8" id="KW-1185">Reference proteome</keyword>
<dbReference type="AlphaFoldDB" id="A0A2H3JVZ4"/>
<dbReference type="GO" id="GO:0005789">
    <property type="term" value="C:endoplasmic reticulum membrane"/>
    <property type="evidence" value="ECO:0007669"/>
    <property type="project" value="UniProtKB-SubCell"/>
</dbReference>
<dbReference type="Pfam" id="PF11779">
    <property type="entry name" value="SPT_ssu-like"/>
    <property type="match status" value="1"/>
</dbReference>
<evidence type="ECO:0000313" key="8">
    <source>
        <dbReference type="Proteomes" id="UP000218811"/>
    </source>
</evidence>
<feature type="transmembrane region" description="Helical" evidence="6">
    <location>
        <begin position="56"/>
        <end position="77"/>
    </location>
</feature>